<dbReference type="EMBL" id="MBDO02000065">
    <property type="protein sequence ID" value="RLN64810.1"/>
    <property type="molecule type" value="Genomic_DNA"/>
</dbReference>
<evidence type="ECO:0000313" key="1">
    <source>
        <dbReference type="EMBL" id="RLN47220.1"/>
    </source>
</evidence>
<dbReference type="EMBL" id="MBAD02002472">
    <property type="protein sequence ID" value="RLN47220.1"/>
    <property type="molecule type" value="Genomic_DNA"/>
</dbReference>
<accession>A0A3F2RV68</accession>
<name>A0A3F2RV68_9STRA</name>
<comment type="caution">
    <text evidence="2">The sequence shown here is derived from an EMBL/GenBank/DDBJ whole genome shotgun (WGS) entry which is preliminary data.</text>
</comment>
<organism evidence="2 3">
    <name type="scientific">Phytophthora kernoviae</name>
    <dbReference type="NCBI Taxonomy" id="325452"/>
    <lineage>
        <taxon>Eukaryota</taxon>
        <taxon>Sar</taxon>
        <taxon>Stramenopiles</taxon>
        <taxon>Oomycota</taxon>
        <taxon>Peronosporomycetes</taxon>
        <taxon>Peronosporales</taxon>
        <taxon>Peronosporaceae</taxon>
        <taxon>Phytophthora</taxon>
    </lineage>
</organism>
<proteinExistence type="predicted"/>
<gene>
    <name evidence="1" type="ORF">BBJ29_004692</name>
    <name evidence="2" type="ORF">BBP00_00003223</name>
</gene>
<sequence length="163" mass="17973">MPTEEEHAFVLAFLRLATAPNVKDGDICGADALVGYWKIFSLTFDDVQFEIERMEKGGGSSLIATTTTTVTISNNTLQALFPHLTSDKTVGTKGKVLAAKLLGQRLVMRGSVHFDWDDMNSQVVNMHTQLDLLTPLLHLLGNLEDVSRVFKNAFLHADCVSYC</sequence>
<evidence type="ECO:0000313" key="2">
    <source>
        <dbReference type="EMBL" id="RLN64810.1"/>
    </source>
</evidence>
<evidence type="ECO:0000313" key="3">
    <source>
        <dbReference type="Proteomes" id="UP000277300"/>
    </source>
</evidence>
<protein>
    <submittedName>
        <fullName evidence="2">Uncharacterized protein</fullName>
    </submittedName>
</protein>
<dbReference type="Proteomes" id="UP000284657">
    <property type="component" value="Unassembled WGS sequence"/>
</dbReference>
<evidence type="ECO:0000313" key="4">
    <source>
        <dbReference type="Proteomes" id="UP000284657"/>
    </source>
</evidence>
<reference evidence="3 4" key="1">
    <citation type="submission" date="2018-07" db="EMBL/GenBank/DDBJ databases">
        <title>Genome sequencing of oomycete isolates from Chile give support for New Zealand origin for Phytophthora kernoviae and make available the first Nothophytophthora sp. genome.</title>
        <authorList>
            <person name="Studholme D.J."/>
            <person name="Sanfuentes E."/>
            <person name="Panda P."/>
            <person name="Hill R."/>
            <person name="Sambles C."/>
            <person name="Grant M."/>
            <person name="Williams N.M."/>
            <person name="Mcdougal R.L."/>
        </authorList>
    </citation>
    <scope>NUCLEOTIDE SEQUENCE [LARGE SCALE GENOMIC DNA]</scope>
    <source>
        <strain evidence="2">Chile6</strain>
        <strain evidence="1">Chile7</strain>
    </source>
</reference>
<dbReference type="OrthoDB" id="128953at2759"/>
<dbReference type="Proteomes" id="UP000277300">
    <property type="component" value="Unassembled WGS sequence"/>
</dbReference>
<dbReference type="AlphaFoldDB" id="A0A3F2RV68"/>